<feature type="region of interest" description="Disordered" evidence="1">
    <location>
        <begin position="476"/>
        <end position="514"/>
    </location>
</feature>
<dbReference type="InterPro" id="IPR038763">
    <property type="entry name" value="DHH_sf"/>
</dbReference>
<keyword evidence="2" id="KW-0378">Hydrolase</keyword>
<feature type="compositionally biased region" description="Polar residues" evidence="1">
    <location>
        <begin position="182"/>
        <end position="202"/>
    </location>
</feature>
<dbReference type="EC" id="3.6.1.11" evidence="2"/>
<dbReference type="GO" id="GO:0004309">
    <property type="term" value="F:exopolyphosphatase activity"/>
    <property type="evidence" value="ECO:0007669"/>
    <property type="project" value="UniProtKB-EC"/>
</dbReference>
<organism evidence="2 3">
    <name type="scientific">Apostasia shenzhenica</name>
    <dbReference type="NCBI Taxonomy" id="1088818"/>
    <lineage>
        <taxon>Eukaryota</taxon>
        <taxon>Viridiplantae</taxon>
        <taxon>Streptophyta</taxon>
        <taxon>Embryophyta</taxon>
        <taxon>Tracheophyta</taxon>
        <taxon>Spermatophyta</taxon>
        <taxon>Magnoliopsida</taxon>
        <taxon>Liliopsida</taxon>
        <taxon>Asparagales</taxon>
        <taxon>Orchidaceae</taxon>
        <taxon>Apostasioideae</taxon>
        <taxon>Apostasia</taxon>
    </lineage>
</organism>
<name>A0A2I0AMA6_9ASPA</name>
<dbReference type="AlphaFoldDB" id="A0A2I0AMA6"/>
<dbReference type="SUPFAM" id="SSF64182">
    <property type="entry name" value="DHH phosphoesterases"/>
    <property type="match status" value="1"/>
</dbReference>
<feature type="region of interest" description="Disordered" evidence="1">
    <location>
        <begin position="62"/>
        <end position="231"/>
    </location>
</feature>
<feature type="compositionally biased region" description="Low complexity" evidence="1">
    <location>
        <begin position="73"/>
        <end position="95"/>
    </location>
</feature>
<proteinExistence type="predicted"/>
<dbReference type="GO" id="GO:0005737">
    <property type="term" value="C:cytoplasm"/>
    <property type="evidence" value="ECO:0007669"/>
    <property type="project" value="TreeGrafter"/>
</dbReference>
<sequence length="528" mass="58336">MNDWFFGAVEGDRRRDYNLGSGDRGTGRPEREFVRGRKSTSAAPAASRLTQEWLEEAKRTVARNLSPARSSGSPRFSASTAAAAQAQELSQAPSPDLRDPRSRSARRNRPIEGVSNEILQKSSVRHIRNKSESLLAGDDPVSPAGRRLIYPFDDPDPRVTGNRSPTSNLPPKLPPIPKSSSRFQYKSSDLRRPSSTPENDPQQQPPLSPPRTLGESAAHRRSFSSSTCSVDQVSGRRKSFSGVLGAEAGSEVEDGLKQINSFLRQQRDMIGRVSDGEVYARAKIVLSSYTPNTSSMVAAICYAWLLENRMANDKCGRKDEVVVPVINMKRARMWEQKQAAWLFRHFGIDASSLVFSDELDLEGLLMARQLSLLVVGQDILRTNGEVGSRCTILTDNYCEEAYNLLQTPTIKRLLLAGILLDTQNLNNASKRFSNRDSEAVRLLLVGSSPSYREILFEQLMQDHNESSFLQALRQNYGNPSSEAKHKPSPSPAAAHVPAPAPCAAKASERTPKAKSKFSFSRLFVFGSK</sequence>
<dbReference type="PANTHER" id="PTHR12112">
    <property type="entry name" value="BNIP - RELATED"/>
    <property type="match status" value="1"/>
</dbReference>
<feature type="region of interest" description="Disordered" evidence="1">
    <location>
        <begin position="14"/>
        <end position="50"/>
    </location>
</feature>
<reference evidence="2 3" key="1">
    <citation type="journal article" date="2017" name="Nature">
        <title>The Apostasia genome and the evolution of orchids.</title>
        <authorList>
            <person name="Zhang G.Q."/>
            <person name="Liu K.W."/>
            <person name="Li Z."/>
            <person name="Lohaus R."/>
            <person name="Hsiao Y.Y."/>
            <person name="Niu S.C."/>
            <person name="Wang J.Y."/>
            <person name="Lin Y.C."/>
            <person name="Xu Q."/>
            <person name="Chen L.J."/>
            <person name="Yoshida K."/>
            <person name="Fujiwara S."/>
            <person name="Wang Z.W."/>
            <person name="Zhang Y.Q."/>
            <person name="Mitsuda N."/>
            <person name="Wang M."/>
            <person name="Liu G.H."/>
            <person name="Pecoraro L."/>
            <person name="Huang H.X."/>
            <person name="Xiao X.J."/>
            <person name="Lin M."/>
            <person name="Wu X.Y."/>
            <person name="Wu W.L."/>
            <person name="Chen Y.Y."/>
            <person name="Chang S.B."/>
            <person name="Sakamoto S."/>
            <person name="Ohme-Takagi M."/>
            <person name="Yagi M."/>
            <person name="Zeng S.J."/>
            <person name="Shen C.Y."/>
            <person name="Yeh C.M."/>
            <person name="Luo Y.B."/>
            <person name="Tsai W.C."/>
            <person name="Van de Peer Y."/>
            <person name="Liu Z.J."/>
        </authorList>
    </citation>
    <scope>NUCLEOTIDE SEQUENCE [LARGE SCALE GENOMIC DNA]</scope>
    <source>
        <strain evidence="3">cv. Shenzhen</strain>
        <tissue evidence="2">Stem</tissue>
    </source>
</reference>
<dbReference type="PANTHER" id="PTHR12112:SF39">
    <property type="entry name" value="EG:152A3.5 PROTEIN (FBGN0003116_PN PROTEIN)"/>
    <property type="match status" value="1"/>
</dbReference>
<dbReference type="OrthoDB" id="374045at2759"/>
<dbReference type="STRING" id="1088818.A0A2I0AMA6"/>
<gene>
    <name evidence="2" type="ORF">AXF42_Ash012822</name>
</gene>
<protein>
    <submittedName>
        <fullName evidence="2">Exopolyphosphatase</fullName>
        <ecNumber evidence="2">3.6.1.11</ecNumber>
    </submittedName>
</protein>
<dbReference type="Gene3D" id="3.90.1640.10">
    <property type="entry name" value="inorganic pyrophosphatase (n-terminal core)"/>
    <property type="match status" value="2"/>
</dbReference>
<feature type="compositionally biased region" description="Basic and acidic residues" evidence="1">
    <location>
        <begin position="25"/>
        <end position="35"/>
    </location>
</feature>
<accession>A0A2I0AMA6</accession>
<evidence type="ECO:0000313" key="2">
    <source>
        <dbReference type="EMBL" id="PKA56692.1"/>
    </source>
</evidence>
<evidence type="ECO:0000313" key="3">
    <source>
        <dbReference type="Proteomes" id="UP000236161"/>
    </source>
</evidence>
<keyword evidence="3" id="KW-1185">Reference proteome</keyword>
<dbReference type="EMBL" id="KZ451970">
    <property type="protein sequence ID" value="PKA56692.1"/>
    <property type="molecule type" value="Genomic_DNA"/>
</dbReference>
<dbReference type="Proteomes" id="UP000236161">
    <property type="component" value="Unassembled WGS sequence"/>
</dbReference>
<feature type="compositionally biased region" description="Low complexity" evidence="1">
    <location>
        <begin position="491"/>
        <end position="505"/>
    </location>
</feature>
<evidence type="ECO:0000256" key="1">
    <source>
        <dbReference type="SAM" id="MobiDB-lite"/>
    </source>
</evidence>